<organism evidence="14 15">
    <name type="scientific">Deinandra increscens subsp. villosa</name>
    <dbReference type="NCBI Taxonomy" id="3103831"/>
    <lineage>
        <taxon>Eukaryota</taxon>
        <taxon>Viridiplantae</taxon>
        <taxon>Streptophyta</taxon>
        <taxon>Embryophyta</taxon>
        <taxon>Tracheophyta</taxon>
        <taxon>Spermatophyta</taxon>
        <taxon>Magnoliopsida</taxon>
        <taxon>eudicotyledons</taxon>
        <taxon>Gunneridae</taxon>
        <taxon>Pentapetalae</taxon>
        <taxon>asterids</taxon>
        <taxon>campanulids</taxon>
        <taxon>Asterales</taxon>
        <taxon>Asteraceae</taxon>
        <taxon>Asteroideae</taxon>
        <taxon>Heliantheae alliance</taxon>
        <taxon>Madieae</taxon>
        <taxon>Madiinae</taxon>
        <taxon>Deinandra</taxon>
    </lineage>
</organism>
<feature type="compositionally biased region" description="Basic and acidic residues" evidence="11">
    <location>
        <begin position="528"/>
        <end position="538"/>
    </location>
</feature>
<dbReference type="InterPro" id="IPR004181">
    <property type="entry name" value="Znf_MIZ"/>
</dbReference>
<dbReference type="GO" id="GO:0008270">
    <property type="term" value="F:zinc ion binding"/>
    <property type="evidence" value="ECO:0007669"/>
    <property type="project" value="UniProtKB-KW"/>
</dbReference>
<dbReference type="GO" id="GO:0005634">
    <property type="term" value="C:nucleus"/>
    <property type="evidence" value="ECO:0007669"/>
    <property type="project" value="UniProtKB-SubCell"/>
</dbReference>
<evidence type="ECO:0008006" key="16">
    <source>
        <dbReference type="Google" id="ProtNLM"/>
    </source>
</evidence>
<keyword evidence="6 10" id="KW-0863">Zinc-finger</keyword>
<dbReference type="InterPro" id="IPR013083">
    <property type="entry name" value="Znf_RING/FYVE/PHD"/>
</dbReference>
<dbReference type="Gene3D" id="3.30.40.10">
    <property type="entry name" value="Zinc/RING finger domain, C3HC4 (zinc finger)"/>
    <property type="match status" value="2"/>
</dbReference>
<evidence type="ECO:0000256" key="5">
    <source>
        <dbReference type="ARBA" id="ARBA00022723"/>
    </source>
</evidence>
<sequence length="662" mass="72993">MDDVVAECKKKMACFRIAELKDVLIQLGLPKTGRKQDLMERILSLLSDEEASGTHGHGSRKNKFIQKEDASHVTTIIDEIYRKMQHTGTSALAAAQTGSDSSSISPKKEIVDQKVRCPCGSPLKTEFMIQCADSQCNIFQHIPCVIIPVESIEEAPPTSQHYCELCRINRCDPFWKTLTHLLYPVKLVVSSIPDDGSQPLQAVETSFQITRANVHFLENAGYDVQAWCILLNDSVQFRMQWPQYPDLKVNGIPVKTINRPGSKMLGANGRDNGPSISVFLVEGINKISLSGSDARTFCLGVRLVQQRTFQQVIDMIPSEEEGESFTEAVARVCRCIDGGTTAANDDSDSDLEVIADNVTINLRCPMSGCRMKTAARFKGCIHLGCFDLHTLIQINQRSRKWQCPICLKNYSLEDIIIDPYINRILKMMQPCDEDVTEIEVKSDGSWRVKIGRPYMDLERWHVSDGSLFVFDAKDDSSMGVSAEKSEHQSAYGNGNRNGDGNAVSEYRTDGGTDIISMSSGSSEDMQEDETRSINHDVTVDSMPYSYNQSSGITNRGSPSSLRDPDIVVLSDSEEENYDTDSATPGQPSGSFSSLTAIPETSDMHIEDAVLPAASAGPSGEAVSSHTKKRKHVGGLQDGDVQQKIFQENKRLIFVFTGQVTGG</sequence>
<dbReference type="PROSITE" id="PS50800">
    <property type="entry name" value="SAP"/>
    <property type="match status" value="1"/>
</dbReference>
<dbReference type="AlphaFoldDB" id="A0AAP0D3L1"/>
<keyword evidence="4" id="KW-0808">Transferase</keyword>
<comment type="similarity">
    <text evidence="3">Belongs to the PIAS family.</text>
</comment>
<dbReference type="PANTHER" id="PTHR10782:SF80">
    <property type="entry name" value="CHROMATIN REGULATOR PHD FAMILY"/>
    <property type="match status" value="1"/>
</dbReference>
<evidence type="ECO:0000313" key="14">
    <source>
        <dbReference type="EMBL" id="KAK9064118.1"/>
    </source>
</evidence>
<evidence type="ECO:0000259" key="12">
    <source>
        <dbReference type="PROSITE" id="PS50800"/>
    </source>
</evidence>
<dbReference type="InterPro" id="IPR011011">
    <property type="entry name" value="Znf_FYVE_PHD"/>
</dbReference>
<protein>
    <recommendedName>
        <fullName evidence="16">E3 SUMO-protein ligase SIZ1</fullName>
    </recommendedName>
</protein>
<gene>
    <name evidence="14" type="ORF">SSX86_017990</name>
</gene>
<dbReference type="SUPFAM" id="SSF68906">
    <property type="entry name" value="SAP domain"/>
    <property type="match status" value="1"/>
</dbReference>
<keyword evidence="15" id="KW-1185">Reference proteome</keyword>
<keyword evidence="8" id="KW-0862">Zinc</keyword>
<keyword evidence="5" id="KW-0479">Metal-binding</keyword>
<comment type="subcellular location">
    <subcellularLocation>
        <location evidence="1">Nucleus</location>
    </subcellularLocation>
</comment>
<feature type="region of interest" description="Disordered" evidence="11">
    <location>
        <begin position="613"/>
        <end position="635"/>
    </location>
</feature>
<dbReference type="GO" id="GO:0061665">
    <property type="term" value="F:SUMO ligase activity"/>
    <property type="evidence" value="ECO:0007669"/>
    <property type="project" value="TreeGrafter"/>
</dbReference>
<dbReference type="GO" id="GO:0016925">
    <property type="term" value="P:protein sumoylation"/>
    <property type="evidence" value="ECO:0007669"/>
    <property type="project" value="TreeGrafter"/>
</dbReference>
<dbReference type="InterPro" id="IPR001965">
    <property type="entry name" value="Znf_PHD"/>
</dbReference>
<dbReference type="Pfam" id="PF02037">
    <property type="entry name" value="SAP"/>
    <property type="match status" value="1"/>
</dbReference>
<evidence type="ECO:0000256" key="4">
    <source>
        <dbReference type="ARBA" id="ARBA00022679"/>
    </source>
</evidence>
<dbReference type="SUPFAM" id="SSF57903">
    <property type="entry name" value="FYVE/PHD zinc finger"/>
    <property type="match status" value="1"/>
</dbReference>
<comment type="pathway">
    <text evidence="2">Protein modification; protein sumoylation.</text>
</comment>
<reference evidence="14 15" key="1">
    <citation type="submission" date="2024-04" db="EMBL/GenBank/DDBJ databases">
        <title>The reference genome of an endangered Asteraceae, Deinandra increscens subsp. villosa, native to the Central Coast of California.</title>
        <authorList>
            <person name="Guilliams M."/>
            <person name="Hasenstab-Lehman K."/>
            <person name="Meyer R."/>
            <person name="Mcevoy S."/>
        </authorList>
    </citation>
    <scope>NUCLEOTIDE SEQUENCE [LARGE SCALE GENOMIC DNA]</scope>
    <source>
        <tissue evidence="14">Leaf</tissue>
    </source>
</reference>
<dbReference type="EMBL" id="JBCNJP010000018">
    <property type="protein sequence ID" value="KAK9064118.1"/>
    <property type="molecule type" value="Genomic_DNA"/>
</dbReference>
<name>A0AAP0D3L1_9ASTR</name>
<dbReference type="SMART" id="SM00513">
    <property type="entry name" value="SAP"/>
    <property type="match status" value="1"/>
</dbReference>
<feature type="compositionally biased region" description="Polar residues" evidence="11">
    <location>
        <begin position="488"/>
        <end position="498"/>
    </location>
</feature>
<feature type="compositionally biased region" description="Polar residues" evidence="11">
    <location>
        <begin position="544"/>
        <end position="560"/>
    </location>
</feature>
<dbReference type="SMART" id="SM00249">
    <property type="entry name" value="PHD"/>
    <property type="match status" value="1"/>
</dbReference>
<proteinExistence type="inferred from homology"/>
<evidence type="ECO:0000256" key="9">
    <source>
        <dbReference type="ARBA" id="ARBA00023242"/>
    </source>
</evidence>
<evidence type="ECO:0000256" key="8">
    <source>
        <dbReference type="ARBA" id="ARBA00022833"/>
    </source>
</evidence>
<dbReference type="PROSITE" id="PS51044">
    <property type="entry name" value="ZF_SP_RING"/>
    <property type="match status" value="1"/>
</dbReference>
<evidence type="ECO:0000256" key="6">
    <source>
        <dbReference type="ARBA" id="ARBA00022771"/>
    </source>
</evidence>
<dbReference type="GO" id="GO:0000785">
    <property type="term" value="C:chromatin"/>
    <property type="evidence" value="ECO:0007669"/>
    <property type="project" value="TreeGrafter"/>
</dbReference>
<evidence type="ECO:0000256" key="2">
    <source>
        <dbReference type="ARBA" id="ARBA00004718"/>
    </source>
</evidence>
<dbReference type="Pfam" id="PF02891">
    <property type="entry name" value="zf-MIZ"/>
    <property type="match status" value="1"/>
</dbReference>
<dbReference type="Gene3D" id="1.10.720.30">
    <property type="entry name" value="SAP domain"/>
    <property type="match status" value="1"/>
</dbReference>
<keyword evidence="7" id="KW-0833">Ubl conjugation pathway</keyword>
<evidence type="ECO:0000313" key="15">
    <source>
        <dbReference type="Proteomes" id="UP001408789"/>
    </source>
</evidence>
<evidence type="ECO:0000256" key="7">
    <source>
        <dbReference type="ARBA" id="ARBA00022786"/>
    </source>
</evidence>
<feature type="domain" description="SP-RING-type" evidence="13">
    <location>
        <begin position="347"/>
        <end position="430"/>
    </location>
</feature>
<feature type="region of interest" description="Disordered" evidence="11">
    <location>
        <begin position="479"/>
        <end position="595"/>
    </location>
</feature>
<dbReference type="InterPro" id="IPR036361">
    <property type="entry name" value="SAP_dom_sf"/>
</dbReference>
<evidence type="ECO:0000256" key="3">
    <source>
        <dbReference type="ARBA" id="ARBA00005383"/>
    </source>
</evidence>
<comment type="caution">
    <text evidence="14">The sequence shown here is derived from an EMBL/GenBank/DDBJ whole genome shotgun (WGS) entry which is preliminary data.</text>
</comment>
<evidence type="ECO:0000259" key="13">
    <source>
        <dbReference type="PROSITE" id="PS51044"/>
    </source>
</evidence>
<evidence type="ECO:0000256" key="11">
    <source>
        <dbReference type="SAM" id="MobiDB-lite"/>
    </source>
</evidence>
<keyword evidence="9" id="KW-0539">Nucleus</keyword>
<feature type="domain" description="SAP" evidence="12">
    <location>
        <begin position="12"/>
        <end position="46"/>
    </location>
</feature>
<evidence type="ECO:0000256" key="10">
    <source>
        <dbReference type="PROSITE-ProRule" id="PRU00452"/>
    </source>
</evidence>
<feature type="compositionally biased region" description="Polar residues" evidence="11">
    <location>
        <begin position="579"/>
        <end position="595"/>
    </location>
</feature>
<dbReference type="PANTHER" id="PTHR10782">
    <property type="entry name" value="ZINC FINGER MIZ DOMAIN-CONTAINING PROTEIN"/>
    <property type="match status" value="1"/>
</dbReference>
<evidence type="ECO:0000256" key="1">
    <source>
        <dbReference type="ARBA" id="ARBA00004123"/>
    </source>
</evidence>
<dbReference type="InterPro" id="IPR003034">
    <property type="entry name" value="SAP_dom"/>
</dbReference>
<dbReference type="Proteomes" id="UP001408789">
    <property type="component" value="Unassembled WGS sequence"/>
</dbReference>
<accession>A0AAP0D3L1</accession>